<evidence type="ECO:0000256" key="1">
    <source>
        <dbReference type="ARBA" id="ARBA00004429"/>
    </source>
</evidence>
<proteinExistence type="inferred from homology"/>
<evidence type="ECO:0000256" key="8">
    <source>
        <dbReference type="ARBA" id="ARBA00023136"/>
    </source>
</evidence>
<dbReference type="OrthoDB" id="5422926at2"/>
<dbReference type="CDD" id="cd06579">
    <property type="entry name" value="TM_PBP1_transp_AraH_like"/>
    <property type="match status" value="1"/>
</dbReference>
<comment type="similarity">
    <text evidence="2">Belongs to the binding-protein-dependent transport system permease family. AraH/RbsC subfamily.</text>
</comment>
<evidence type="ECO:0000256" key="7">
    <source>
        <dbReference type="ARBA" id="ARBA00022989"/>
    </source>
</evidence>
<dbReference type="Pfam" id="PF02653">
    <property type="entry name" value="BPD_transp_2"/>
    <property type="match status" value="1"/>
</dbReference>
<dbReference type="InterPro" id="IPR001851">
    <property type="entry name" value="ABC_transp_permease"/>
</dbReference>
<reference evidence="10 11" key="1">
    <citation type="submission" date="2016-12" db="EMBL/GenBank/DDBJ databases">
        <title>Izhakiella australiana sp. nov. of genus Izhakiella isolated from Australian desert.</title>
        <authorList>
            <person name="Ji M."/>
        </authorList>
    </citation>
    <scope>NUCLEOTIDE SEQUENCE [LARGE SCALE GENOMIC DNA]</scope>
    <source>
        <strain evidence="10 11">D4N98</strain>
    </source>
</reference>
<feature type="transmembrane region" description="Helical" evidence="9">
    <location>
        <begin position="306"/>
        <end position="324"/>
    </location>
</feature>
<keyword evidence="5" id="KW-0997">Cell inner membrane</keyword>
<feature type="transmembrane region" description="Helical" evidence="9">
    <location>
        <begin position="57"/>
        <end position="75"/>
    </location>
</feature>
<evidence type="ECO:0000256" key="3">
    <source>
        <dbReference type="ARBA" id="ARBA00022448"/>
    </source>
</evidence>
<keyword evidence="7 9" id="KW-1133">Transmembrane helix</keyword>
<organism evidence="10 11">
    <name type="scientific">Izhakiella australiensis</name>
    <dbReference type="NCBI Taxonomy" id="1926881"/>
    <lineage>
        <taxon>Bacteria</taxon>
        <taxon>Pseudomonadati</taxon>
        <taxon>Pseudomonadota</taxon>
        <taxon>Gammaproteobacteria</taxon>
        <taxon>Enterobacterales</taxon>
        <taxon>Erwiniaceae</taxon>
        <taxon>Izhakiella</taxon>
    </lineage>
</organism>
<evidence type="ECO:0000256" key="6">
    <source>
        <dbReference type="ARBA" id="ARBA00022692"/>
    </source>
</evidence>
<accession>A0A1S8YR75</accession>
<evidence type="ECO:0000256" key="4">
    <source>
        <dbReference type="ARBA" id="ARBA00022475"/>
    </source>
</evidence>
<keyword evidence="4" id="KW-1003">Cell membrane</keyword>
<evidence type="ECO:0000256" key="9">
    <source>
        <dbReference type="SAM" id="Phobius"/>
    </source>
</evidence>
<dbReference type="EMBL" id="MRUL01000001">
    <property type="protein sequence ID" value="OON41649.1"/>
    <property type="molecule type" value="Genomic_DNA"/>
</dbReference>
<keyword evidence="6 9" id="KW-0812">Transmembrane</keyword>
<evidence type="ECO:0000256" key="2">
    <source>
        <dbReference type="ARBA" id="ARBA00007942"/>
    </source>
</evidence>
<dbReference type="GO" id="GO:0005886">
    <property type="term" value="C:plasma membrane"/>
    <property type="evidence" value="ECO:0007669"/>
    <property type="project" value="UniProtKB-SubCell"/>
</dbReference>
<feature type="transmembrane region" description="Helical" evidence="9">
    <location>
        <begin position="21"/>
        <end position="45"/>
    </location>
</feature>
<comment type="caution">
    <text evidence="10">The sequence shown here is derived from an EMBL/GenBank/DDBJ whole genome shotgun (WGS) entry which is preliminary data.</text>
</comment>
<dbReference type="STRING" id="1926881.BTJ39_00320"/>
<dbReference type="PANTHER" id="PTHR32196:SF21">
    <property type="entry name" value="ABC TRANSPORTER PERMEASE PROTEIN YPHD-RELATED"/>
    <property type="match status" value="1"/>
</dbReference>
<name>A0A1S8YR75_9GAMM</name>
<feature type="transmembrane region" description="Helical" evidence="9">
    <location>
        <begin position="82"/>
        <end position="102"/>
    </location>
</feature>
<keyword evidence="8 9" id="KW-0472">Membrane</keyword>
<keyword evidence="11" id="KW-1185">Reference proteome</keyword>
<feature type="transmembrane region" description="Helical" evidence="9">
    <location>
        <begin position="108"/>
        <end position="128"/>
    </location>
</feature>
<keyword evidence="3" id="KW-0813">Transport</keyword>
<dbReference type="PANTHER" id="PTHR32196">
    <property type="entry name" value="ABC TRANSPORTER PERMEASE PROTEIN YPHD-RELATED-RELATED"/>
    <property type="match status" value="1"/>
</dbReference>
<dbReference type="Proteomes" id="UP000190667">
    <property type="component" value="Unassembled WGS sequence"/>
</dbReference>
<dbReference type="GO" id="GO:0022857">
    <property type="term" value="F:transmembrane transporter activity"/>
    <property type="evidence" value="ECO:0007669"/>
    <property type="project" value="InterPro"/>
</dbReference>
<evidence type="ECO:0000313" key="11">
    <source>
        <dbReference type="Proteomes" id="UP000190667"/>
    </source>
</evidence>
<feature type="transmembrane region" description="Helical" evidence="9">
    <location>
        <begin position="229"/>
        <end position="249"/>
    </location>
</feature>
<evidence type="ECO:0000256" key="5">
    <source>
        <dbReference type="ARBA" id="ARBA00022519"/>
    </source>
</evidence>
<dbReference type="AlphaFoldDB" id="A0A1S8YR75"/>
<protein>
    <submittedName>
        <fullName evidence="10">ABC transporter permease</fullName>
    </submittedName>
</protein>
<comment type="subcellular location">
    <subcellularLocation>
        <location evidence="1">Cell inner membrane</location>
        <topology evidence="1">Multi-pass membrane protein</topology>
    </subcellularLocation>
</comment>
<sequence>MSMINLSQTRLIRHSLPRRLLHNHSGVVSIALFFILCCVVFSSITGNFLSSANWMNIIRQSAPLLIVATAMTLVITTGGIDLSVGSTLALVGALSAVALNSWGLPWPVVLLGGLLLGGLVGAINGFFIAYEGIPAFIVTLATLAVVRGIALLITQGYSIPIPADSLFSFMGRAWVLGVPMPALIGVIILIAGHIVLNHMRFGRYVTAIGANSEGARRSGINTKAVTMKVYIISGMAAALAGMIITARLGSGSSNQGEGFELQVIAAVVLGGTSLFGGFGTIIGTLLGALSIAIIQNGLILSHISPFYTQIATGTIILLAIWLNTRILNPMRPRGKG</sequence>
<feature type="transmembrane region" description="Helical" evidence="9">
    <location>
        <begin position="135"/>
        <end position="153"/>
    </location>
</feature>
<evidence type="ECO:0000313" key="10">
    <source>
        <dbReference type="EMBL" id="OON41649.1"/>
    </source>
</evidence>
<feature type="transmembrane region" description="Helical" evidence="9">
    <location>
        <begin position="173"/>
        <end position="196"/>
    </location>
</feature>
<gene>
    <name evidence="10" type="ORF">BTJ39_00320</name>
</gene>
<feature type="transmembrane region" description="Helical" evidence="9">
    <location>
        <begin position="261"/>
        <end position="294"/>
    </location>
</feature>